<reference evidence="1 3" key="1">
    <citation type="submission" date="2023-08" db="EMBL/GenBank/DDBJ databases">
        <title>Comparative genomics and taxonomic characterization of three novel marine species of genus Marivirga.</title>
        <authorList>
            <person name="Muhammad N."/>
            <person name="Kim S.-G."/>
        </authorList>
    </citation>
    <scope>NUCLEOTIDE SEQUENCE</scope>
    <source>
        <strain evidence="2 3">ABR2-2</strain>
        <strain evidence="1">BKB1-2</strain>
    </source>
</reference>
<evidence type="ECO:0000313" key="3">
    <source>
        <dbReference type="Proteomes" id="UP001244443"/>
    </source>
</evidence>
<gene>
    <name evidence="1" type="ORF">QYS47_26410</name>
    <name evidence="2" type="ORF">QYS48_33495</name>
</gene>
<dbReference type="KEGG" id="marp:QYS47_26410"/>
<dbReference type="Proteomes" id="UP001244443">
    <property type="component" value="Chromosome"/>
</dbReference>
<organism evidence="1">
    <name type="scientific">Marivirga arenosa</name>
    <dbReference type="NCBI Taxonomy" id="3059076"/>
    <lineage>
        <taxon>Bacteria</taxon>
        <taxon>Pseudomonadati</taxon>
        <taxon>Bacteroidota</taxon>
        <taxon>Cytophagia</taxon>
        <taxon>Cytophagales</taxon>
        <taxon>Marivirgaceae</taxon>
        <taxon>Marivirga</taxon>
    </lineage>
</organism>
<dbReference type="EMBL" id="CP129970">
    <property type="protein sequence ID" value="WMN06733.1"/>
    <property type="molecule type" value="Genomic_DNA"/>
</dbReference>
<accession>A0AA49GEK6</accession>
<proteinExistence type="predicted"/>
<sequence>MIKIDIKYKNVLLEVLEDKMYKLSLELDELKGGPLDSKRKELDNKQKEIEELQHIISSA</sequence>
<protein>
    <submittedName>
        <fullName evidence="1">Uncharacterized protein</fullName>
    </submittedName>
</protein>
<evidence type="ECO:0000313" key="2">
    <source>
        <dbReference type="EMBL" id="WMN06733.1"/>
    </source>
</evidence>
<keyword evidence="3" id="KW-1185">Reference proteome</keyword>
<dbReference type="Proteomes" id="UP001232019">
    <property type="component" value="Chromosome"/>
</dbReference>
<evidence type="ECO:0000313" key="1">
    <source>
        <dbReference type="EMBL" id="WKK80606.2"/>
    </source>
</evidence>
<dbReference type="AlphaFoldDB" id="A0AA49GEK6"/>
<dbReference type="EMBL" id="CP129968">
    <property type="protein sequence ID" value="WKK80606.2"/>
    <property type="molecule type" value="Genomic_DNA"/>
</dbReference>
<name>A0AA49GEK6_9BACT</name>
<accession>A0AA51N652</accession>
<dbReference type="RefSeq" id="WP_308356654.1">
    <property type="nucleotide sequence ID" value="NZ_CP129968.2"/>
</dbReference>